<proteinExistence type="inferred from homology"/>
<accession>A0AAP0EJW5</accession>
<feature type="region of interest" description="Disordered" evidence="5">
    <location>
        <begin position="48"/>
        <end position="69"/>
    </location>
</feature>
<evidence type="ECO:0000256" key="4">
    <source>
        <dbReference type="ARBA" id="ARBA00022640"/>
    </source>
</evidence>
<name>A0AAP0EJW5_9MAGN</name>
<sequence>MKSSSLGLQFCLPSSHSNLINPRLESTLLPFKTPSPYSQHLTVPCTSIRSTNPTNHSKPISRYPPKTNPKTNKPFNFEEQLQPPIIKSVSKSEVLVNLSDGHLRFVMLGAISLGVAVFVGAGIDVEKAMALGPEGPLVEEFWDNVRRYGLYILTVSTGVIYTIFEPIVELLKNPITAILILVILGGSVYIVSQVVSAMVGVSEFPYEYAY</sequence>
<dbReference type="AlphaFoldDB" id="A0AAP0EJW5"/>
<evidence type="ECO:0000256" key="6">
    <source>
        <dbReference type="SAM" id="Phobius"/>
    </source>
</evidence>
<keyword evidence="6" id="KW-0812">Transmembrane</keyword>
<feature type="transmembrane region" description="Helical" evidence="6">
    <location>
        <begin position="105"/>
        <end position="125"/>
    </location>
</feature>
<gene>
    <name evidence="7" type="ORF">Syun_026789</name>
</gene>
<feature type="transmembrane region" description="Helical" evidence="6">
    <location>
        <begin position="176"/>
        <end position="201"/>
    </location>
</feature>
<dbReference type="Pfam" id="PF05421">
    <property type="entry name" value="DUF751"/>
    <property type="match status" value="1"/>
</dbReference>
<evidence type="ECO:0000256" key="3">
    <source>
        <dbReference type="ARBA" id="ARBA00021584"/>
    </source>
</evidence>
<dbReference type="InterPro" id="IPR008470">
    <property type="entry name" value="Uncharacterised_Ycf33"/>
</dbReference>
<protein>
    <recommendedName>
        <fullName evidence="3">Uncharacterized protein ycf33</fullName>
    </recommendedName>
</protein>
<comment type="similarity">
    <text evidence="2">Belongs to the ycf33 family.</text>
</comment>
<feature type="transmembrane region" description="Helical" evidence="6">
    <location>
        <begin position="145"/>
        <end position="164"/>
    </location>
</feature>
<dbReference type="GO" id="GO:0009536">
    <property type="term" value="C:plastid"/>
    <property type="evidence" value="ECO:0007669"/>
    <property type="project" value="UniProtKB-SubCell"/>
</dbReference>
<dbReference type="PANTHER" id="PTHR36049:SF3">
    <property type="match status" value="1"/>
</dbReference>
<evidence type="ECO:0000256" key="5">
    <source>
        <dbReference type="SAM" id="MobiDB-lite"/>
    </source>
</evidence>
<evidence type="ECO:0000256" key="2">
    <source>
        <dbReference type="ARBA" id="ARBA00010985"/>
    </source>
</evidence>
<comment type="caution">
    <text evidence="7">The sequence shown here is derived from an EMBL/GenBank/DDBJ whole genome shotgun (WGS) entry which is preliminary data.</text>
</comment>
<evidence type="ECO:0000313" key="8">
    <source>
        <dbReference type="Proteomes" id="UP001420932"/>
    </source>
</evidence>
<evidence type="ECO:0000256" key="1">
    <source>
        <dbReference type="ARBA" id="ARBA00004474"/>
    </source>
</evidence>
<keyword evidence="6" id="KW-1133">Transmembrane helix</keyword>
<keyword evidence="8" id="KW-1185">Reference proteome</keyword>
<comment type="subcellular location">
    <subcellularLocation>
        <location evidence="1">Plastid</location>
    </subcellularLocation>
</comment>
<dbReference type="EMBL" id="JBBNAF010000012">
    <property type="protein sequence ID" value="KAK9091878.1"/>
    <property type="molecule type" value="Genomic_DNA"/>
</dbReference>
<organism evidence="7 8">
    <name type="scientific">Stephania yunnanensis</name>
    <dbReference type="NCBI Taxonomy" id="152371"/>
    <lineage>
        <taxon>Eukaryota</taxon>
        <taxon>Viridiplantae</taxon>
        <taxon>Streptophyta</taxon>
        <taxon>Embryophyta</taxon>
        <taxon>Tracheophyta</taxon>
        <taxon>Spermatophyta</taxon>
        <taxon>Magnoliopsida</taxon>
        <taxon>Ranunculales</taxon>
        <taxon>Menispermaceae</taxon>
        <taxon>Menispermoideae</taxon>
        <taxon>Cissampelideae</taxon>
        <taxon>Stephania</taxon>
    </lineage>
</organism>
<feature type="compositionally biased region" description="Polar residues" evidence="5">
    <location>
        <begin position="48"/>
        <end position="58"/>
    </location>
</feature>
<evidence type="ECO:0000313" key="7">
    <source>
        <dbReference type="EMBL" id="KAK9091878.1"/>
    </source>
</evidence>
<dbReference type="Proteomes" id="UP001420932">
    <property type="component" value="Unassembled WGS sequence"/>
</dbReference>
<dbReference type="PANTHER" id="PTHR36049">
    <property type="entry name" value="TRANSMEMBRANE PROTEIN"/>
    <property type="match status" value="1"/>
</dbReference>
<keyword evidence="4" id="KW-0934">Plastid</keyword>
<reference evidence="7 8" key="1">
    <citation type="submission" date="2024-01" db="EMBL/GenBank/DDBJ databases">
        <title>Genome assemblies of Stephania.</title>
        <authorList>
            <person name="Yang L."/>
        </authorList>
    </citation>
    <scope>NUCLEOTIDE SEQUENCE [LARGE SCALE GENOMIC DNA]</scope>
    <source>
        <strain evidence="7">YNDBR</strain>
        <tissue evidence="7">Leaf</tissue>
    </source>
</reference>
<keyword evidence="6" id="KW-0472">Membrane</keyword>